<dbReference type="EMBL" id="AGNK02000936">
    <property type="status" value="NOT_ANNOTATED_CDS"/>
    <property type="molecule type" value="Genomic_DNA"/>
</dbReference>
<reference evidence="2" key="1">
    <citation type="journal article" date="2012" name="Nat. Biotechnol.">
        <title>Reference genome sequence of the model plant Setaria.</title>
        <authorList>
            <person name="Bennetzen J.L."/>
            <person name="Schmutz J."/>
            <person name="Wang H."/>
            <person name="Percifield R."/>
            <person name="Hawkins J."/>
            <person name="Pontaroli A.C."/>
            <person name="Estep M."/>
            <person name="Feng L."/>
            <person name="Vaughn J.N."/>
            <person name="Grimwood J."/>
            <person name="Jenkins J."/>
            <person name="Barry K."/>
            <person name="Lindquist E."/>
            <person name="Hellsten U."/>
            <person name="Deshpande S."/>
            <person name="Wang X."/>
            <person name="Wu X."/>
            <person name="Mitros T."/>
            <person name="Triplett J."/>
            <person name="Yang X."/>
            <person name="Ye C.Y."/>
            <person name="Mauro-Herrera M."/>
            <person name="Wang L."/>
            <person name="Li P."/>
            <person name="Sharma M."/>
            <person name="Sharma R."/>
            <person name="Ronald P.C."/>
            <person name="Panaud O."/>
            <person name="Kellogg E.A."/>
            <person name="Brutnell T.P."/>
            <person name="Doust A.N."/>
            <person name="Tuskan G.A."/>
            <person name="Rokhsar D."/>
            <person name="Devos K.M."/>
        </authorList>
    </citation>
    <scope>NUCLEOTIDE SEQUENCE [LARGE SCALE GENOMIC DNA]</scope>
    <source>
        <strain evidence="2">cv. Yugu1</strain>
    </source>
</reference>
<proteinExistence type="predicted"/>
<evidence type="ECO:0000313" key="1">
    <source>
        <dbReference type="EnsemblPlants" id="KQL23807"/>
    </source>
</evidence>
<dbReference type="Gramene" id="KQL23807">
    <property type="protein sequence ID" value="KQL23807"/>
    <property type="gene ID" value="SETIT_031466mg"/>
</dbReference>
<dbReference type="AlphaFoldDB" id="K3ZXY4"/>
<dbReference type="InParanoid" id="K3ZXY4"/>
<evidence type="ECO:0000313" key="2">
    <source>
        <dbReference type="Proteomes" id="UP000004995"/>
    </source>
</evidence>
<dbReference type="HOGENOM" id="CLU_1858724_0_0_1"/>
<dbReference type="Proteomes" id="UP000004995">
    <property type="component" value="Unassembled WGS sequence"/>
</dbReference>
<accession>K3ZXY4</accession>
<keyword evidence="2" id="KW-1185">Reference proteome</keyword>
<protein>
    <submittedName>
        <fullName evidence="1">Uncharacterized protein</fullName>
    </submittedName>
</protein>
<dbReference type="EnsemblPlants" id="KQL23807">
    <property type="protein sequence ID" value="KQL23807"/>
    <property type="gene ID" value="SETIT_031466mg"/>
</dbReference>
<reference evidence="1" key="2">
    <citation type="submission" date="2018-08" db="UniProtKB">
        <authorList>
            <consortium name="EnsemblPlants"/>
        </authorList>
    </citation>
    <scope>IDENTIFICATION</scope>
    <source>
        <strain evidence="1">Yugu1</strain>
    </source>
</reference>
<sequence length="138" mass="15584">MWWQLAHSMVDFSRFNMYLLYIGKSQQASERIALPFFRICPAHKCPLTIVIPSAAPSAATPRPPHACNTDVLLCVCAPHPAFECFCSCHEVIVPFLLLLTGHKHSFLISDSNQVAYPVITISKDFVGKCLRRRKIRND</sequence>
<organism evidence="1 2">
    <name type="scientific">Setaria italica</name>
    <name type="common">Foxtail millet</name>
    <name type="synonym">Panicum italicum</name>
    <dbReference type="NCBI Taxonomy" id="4555"/>
    <lineage>
        <taxon>Eukaryota</taxon>
        <taxon>Viridiplantae</taxon>
        <taxon>Streptophyta</taxon>
        <taxon>Embryophyta</taxon>
        <taxon>Tracheophyta</taxon>
        <taxon>Spermatophyta</taxon>
        <taxon>Magnoliopsida</taxon>
        <taxon>Liliopsida</taxon>
        <taxon>Poales</taxon>
        <taxon>Poaceae</taxon>
        <taxon>PACMAD clade</taxon>
        <taxon>Panicoideae</taxon>
        <taxon>Panicodae</taxon>
        <taxon>Paniceae</taxon>
        <taxon>Cenchrinae</taxon>
        <taxon>Setaria</taxon>
    </lineage>
</organism>
<name>K3ZXY4_SETIT</name>